<feature type="transmembrane region" description="Helical" evidence="2">
    <location>
        <begin position="297"/>
        <end position="316"/>
    </location>
</feature>
<evidence type="ECO:0000313" key="4">
    <source>
        <dbReference type="Proteomes" id="UP000625527"/>
    </source>
</evidence>
<feature type="transmembrane region" description="Helical" evidence="2">
    <location>
        <begin position="64"/>
        <end position="95"/>
    </location>
</feature>
<name>A0ABR9N1D1_9MICO</name>
<proteinExistence type="predicted"/>
<dbReference type="Proteomes" id="UP000625527">
    <property type="component" value="Unassembled WGS sequence"/>
</dbReference>
<dbReference type="EMBL" id="JADAQT010000094">
    <property type="protein sequence ID" value="MBE1876954.1"/>
    <property type="molecule type" value="Genomic_DNA"/>
</dbReference>
<keyword evidence="2" id="KW-0472">Membrane</keyword>
<evidence type="ECO:0000256" key="2">
    <source>
        <dbReference type="SAM" id="Phobius"/>
    </source>
</evidence>
<sequence length="460" mass="48788">MADQRVHGREQIDDGFRAARRAGMGLAAPRAWISIVLLAEAGIAVAVPASMANANAQWDGAAGLAGLIVVSALFGLVAALLLLPVVVALCGRLILRWTRIAPTWRRAAAGRPTRVLHGEVLPGARQEGKHVVRVVRVHDADVLPWLHLAFVRGAGEELRGPAVLELFAGDDVGGPVRLRAGEGAAWAFDVTTGPTGRPPEVEAEVELGGPPSEPSVTSWSVRLGRDDGVHGVPLSPVGDGFASARRAGTRGTSLWRLGLSTILPVVMTGTFLLFTIGGALGEPWAESEGALDPRNPWQLALLVMIALLPLLVLWGVRGRIRRRRLIGPAWRRAARGQPTLELTGAMVDGTRVMGRHGMRTVRLDRPVGRDEPGNTELQLLFVTAEGRGERLSGEVGVQLFAEGALRGPARVQDARRAEWAFAVRDAAPGDVPVRDDGWDDDGWTDLSADSGDGGDGDGGE</sequence>
<evidence type="ECO:0000313" key="3">
    <source>
        <dbReference type="EMBL" id="MBE1876954.1"/>
    </source>
</evidence>
<evidence type="ECO:0000256" key="1">
    <source>
        <dbReference type="SAM" id="MobiDB-lite"/>
    </source>
</evidence>
<evidence type="ECO:0008006" key="5">
    <source>
        <dbReference type="Google" id="ProtNLM"/>
    </source>
</evidence>
<protein>
    <recommendedName>
        <fullName evidence="5">DUF2207 domain-containing protein</fullName>
    </recommendedName>
</protein>
<feature type="transmembrane region" description="Helical" evidence="2">
    <location>
        <begin position="31"/>
        <end position="52"/>
    </location>
</feature>
<reference evidence="3 4" key="1">
    <citation type="submission" date="2020-10" db="EMBL/GenBank/DDBJ databases">
        <title>Myceligenerans pegani sp. nov., an endophytic actinomycete isolated from Peganum harmala L. in Xinjiang, China.</title>
        <authorList>
            <person name="Xin L."/>
        </authorList>
    </citation>
    <scope>NUCLEOTIDE SEQUENCE [LARGE SCALE GENOMIC DNA]</scope>
    <source>
        <strain evidence="3 4">TRM65318</strain>
    </source>
</reference>
<feature type="region of interest" description="Disordered" evidence="1">
    <location>
        <begin position="192"/>
        <end position="215"/>
    </location>
</feature>
<keyword evidence="4" id="KW-1185">Reference proteome</keyword>
<accession>A0ABR9N1D1</accession>
<dbReference type="RefSeq" id="WP_192863510.1">
    <property type="nucleotide sequence ID" value="NZ_JADAQT010000094.1"/>
</dbReference>
<keyword evidence="2" id="KW-1133">Transmembrane helix</keyword>
<feature type="transmembrane region" description="Helical" evidence="2">
    <location>
        <begin position="254"/>
        <end position="277"/>
    </location>
</feature>
<organism evidence="3 4">
    <name type="scientific">Myceligenerans pegani</name>
    <dbReference type="NCBI Taxonomy" id="2776917"/>
    <lineage>
        <taxon>Bacteria</taxon>
        <taxon>Bacillati</taxon>
        <taxon>Actinomycetota</taxon>
        <taxon>Actinomycetes</taxon>
        <taxon>Micrococcales</taxon>
        <taxon>Promicromonosporaceae</taxon>
        <taxon>Myceligenerans</taxon>
    </lineage>
</organism>
<keyword evidence="2" id="KW-0812">Transmembrane</keyword>
<feature type="region of interest" description="Disordered" evidence="1">
    <location>
        <begin position="428"/>
        <end position="460"/>
    </location>
</feature>
<gene>
    <name evidence="3" type="ORF">IHE71_14765</name>
</gene>
<comment type="caution">
    <text evidence="3">The sequence shown here is derived from an EMBL/GenBank/DDBJ whole genome shotgun (WGS) entry which is preliminary data.</text>
</comment>